<feature type="domain" description="KANL3/Tex30 alpha/beta hydrolase-like" evidence="1">
    <location>
        <begin position="15"/>
        <end position="201"/>
    </location>
</feature>
<comment type="caution">
    <text evidence="2">The sequence shown here is derived from an EMBL/GenBank/DDBJ whole genome shotgun (WGS) entry which is preliminary data.</text>
</comment>
<dbReference type="InterPro" id="IPR046879">
    <property type="entry name" value="KANL3/Tex30_Abhydrolase"/>
</dbReference>
<dbReference type="GO" id="GO:0016787">
    <property type="term" value="F:hydrolase activity"/>
    <property type="evidence" value="ECO:0007669"/>
    <property type="project" value="UniProtKB-KW"/>
</dbReference>
<dbReference type="EMBL" id="NWMT01000262">
    <property type="protein sequence ID" value="PCC97373.1"/>
    <property type="molecule type" value="Genomic_DNA"/>
</dbReference>
<name>A0AA91TYI4_9GAMM</name>
<dbReference type="Pfam" id="PF20408">
    <property type="entry name" value="Abhydrolase_11"/>
    <property type="match status" value="1"/>
</dbReference>
<evidence type="ECO:0000313" key="3">
    <source>
        <dbReference type="Proteomes" id="UP000243750"/>
    </source>
</evidence>
<sequence>MPAKLIDHPANGAAHATLLFAHGAGAPMDSEFMQLMATLLSQQGLDVVRFEFPYMQTRRLEGKKRPPDPMPRLLDAYREQCGLHRGPLFIAGKSMGGRVASMLVDELPVAGAVCFGYPFHPPGKPEKTRIAHLQNLRRPLLVLQGTRDPLGKPYEVAEYPLSERLELKWLDSADHDFKPLKASGLTQQDVIAHAARLAGEFCRQHLPGSIVSTG</sequence>
<organism evidence="2 3">
    <name type="scientific">Halopseudomonas pelagia</name>
    <dbReference type="NCBI Taxonomy" id="553151"/>
    <lineage>
        <taxon>Bacteria</taxon>
        <taxon>Pseudomonadati</taxon>
        <taxon>Pseudomonadota</taxon>
        <taxon>Gammaproteobacteria</taxon>
        <taxon>Pseudomonadales</taxon>
        <taxon>Pseudomonadaceae</taxon>
        <taxon>Halopseudomonas</taxon>
    </lineage>
</organism>
<dbReference type="Gene3D" id="3.40.50.1820">
    <property type="entry name" value="alpha/beta hydrolase"/>
    <property type="match status" value="1"/>
</dbReference>
<evidence type="ECO:0000313" key="2">
    <source>
        <dbReference type="EMBL" id="PCC97373.1"/>
    </source>
</evidence>
<gene>
    <name evidence="2" type="ORF">CO192_21230</name>
</gene>
<proteinExistence type="predicted"/>
<dbReference type="RefSeq" id="WP_096348531.1">
    <property type="nucleotide sequence ID" value="NZ_CP033116.1"/>
</dbReference>
<dbReference type="SUPFAM" id="SSF53474">
    <property type="entry name" value="alpha/beta-Hydrolases"/>
    <property type="match status" value="1"/>
</dbReference>
<accession>A0AA91TYI4</accession>
<protein>
    <submittedName>
        <fullName evidence="2">Alpha/beta hydrolase</fullName>
    </submittedName>
</protein>
<dbReference type="Proteomes" id="UP000243750">
    <property type="component" value="Unassembled WGS sequence"/>
</dbReference>
<dbReference type="PANTHER" id="PTHR13136">
    <property type="entry name" value="TESTIS DEVELOPMENT PROTEIN PRTD"/>
    <property type="match status" value="1"/>
</dbReference>
<dbReference type="InterPro" id="IPR026555">
    <property type="entry name" value="NSL3/Tex30"/>
</dbReference>
<reference evidence="2 3" key="1">
    <citation type="submission" date="2017-09" db="EMBL/GenBank/DDBJ databases">
        <title>Bacterial and phytoplankton interrelationship in Kongsfjorden, an Arctic fjord.</title>
        <authorList>
            <person name="Sinha R."/>
            <person name="Krishnan K."/>
        </authorList>
    </citation>
    <scope>NUCLEOTIDE SEQUENCE [LARGE SCALE GENOMIC DNA]</scope>
    <source>
        <strain evidence="2 3">58</strain>
    </source>
</reference>
<keyword evidence="2" id="KW-0378">Hydrolase</keyword>
<dbReference type="InterPro" id="IPR029058">
    <property type="entry name" value="AB_hydrolase_fold"/>
</dbReference>
<dbReference type="PANTHER" id="PTHR13136:SF11">
    <property type="entry name" value="TESTIS-EXPRESSED PROTEIN 30"/>
    <property type="match status" value="1"/>
</dbReference>
<dbReference type="AlphaFoldDB" id="A0AA91TYI4"/>
<evidence type="ECO:0000259" key="1">
    <source>
        <dbReference type="Pfam" id="PF20408"/>
    </source>
</evidence>